<name>A0AAV1UG27_9STRA</name>
<comment type="caution">
    <text evidence="1">The sequence shown here is derived from an EMBL/GenBank/DDBJ whole genome shotgun (WGS) entry which is preliminary data.</text>
</comment>
<proteinExistence type="predicted"/>
<evidence type="ECO:0000313" key="3">
    <source>
        <dbReference type="Proteomes" id="UP001162060"/>
    </source>
</evidence>
<evidence type="ECO:0000313" key="2">
    <source>
        <dbReference type="EMBL" id="CAK7932373.1"/>
    </source>
</evidence>
<accession>A0AAV1UG27</accession>
<protein>
    <submittedName>
        <fullName evidence="1">Uncharacterized protein</fullName>
    </submittedName>
</protein>
<sequence>MGNAYTIELPRKMRKHPTFYVGRLRSYYQYEIVPEANNTYVVKGRDHLRVVPFQRTSLVD</sequence>
<evidence type="ECO:0000313" key="1">
    <source>
        <dbReference type="EMBL" id="CAK7932370.1"/>
    </source>
</evidence>
<organism evidence="1 3">
    <name type="scientific">Peronospora matthiolae</name>
    <dbReference type="NCBI Taxonomy" id="2874970"/>
    <lineage>
        <taxon>Eukaryota</taxon>
        <taxon>Sar</taxon>
        <taxon>Stramenopiles</taxon>
        <taxon>Oomycota</taxon>
        <taxon>Peronosporomycetes</taxon>
        <taxon>Peronosporales</taxon>
        <taxon>Peronosporaceae</taxon>
        <taxon>Peronospora</taxon>
    </lineage>
</organism>
<reference evidence="1" key="1">
    <citation type="submission" date="2024-01" db="EMBL/GenBank/DDBJ databases">
        <authorList>
            <person name="Webb A."/>
        </authorList>
    </citation>
    <scope>NUCLEOTIDE SEQUENCE</scope>
    <source>
        <strain evidence="1">Pm1</strain>
    </source>
</reference>
<dbReference type="AlphaFoldDB" id="A0AAV1UG27"/>
<gene>
    <name evidence="1" type="ORF">PM001_LOCUS17520</name>
    <name evidence="2" type="ORF">PM001_LOCUS17523</name>
</gene>
<dbReference type="Proteomes" id="UP001162060">
    <property type="component" value="Unassembled WGS sequence"/>
</dbReference>
<dbReference type="EMBL" id="CAKLBY020000189">
    <property type="protein sequence ID" value="CAK7932373.1"/>
    <property type="molecule type" value="Genomic_DNA"/>
</dbReference>
<dbReference type="EMBL" id="CAKLBY020000189">
    <property type="protein sequence ID" value="CAK7932370.1"/>
    <property type="molecule type" value="Genomic_DNA"/>
</dbReference>